<dbReference type="GO" id="GO:0140359">
    <property type="term" value="F:ABC-type transporter activity"/>
    <property type="evidence" value="ECO:0007669"/>
    <property type="project" value="InterPro"/>
</dbReference>
<dbReference type="GO" id="GO:0016020">
    <property type="term" value="C:membrane"/>
    <property type="evidence" value="ECO:0007669"/>
    <property type="project" value="UniProtKB-SubCell"/>
</dbReference>
<dbReference type="PROSITE" id="PS00211">
    <property type="entry name" value="ABC_TRANSPORTER_1"/>
    <property type="match status" value="2"/>
</dbReference>
<accession>A0A8R1Y854</accession>
<feature type="domain" description="ABC transporter" evidence="8">
    <location>
        <begin position="495"/>
        <end position="717"/>
    </location>
</feature>
<evidence type="ECO:0000256" key="7">
    <source>
        <dbReference type="SAM" id="Phobius"/>
    </source>
</evidence>
<dbReference type="InterPro" id="IPR003593">
    <property type="entry name" value="AAA+_ATPase"/>
</dbReference>
<proteinExistence type="predicted"/>
<evidence type="ECO:0000256" key="4">
    <source>
        <dbReference type="ARBA" id="ARBA00022840"/>
    </source>
</evidence>
<dbReference type="SMART" id="SM00382">
    <property type="entry name" value="AAA"/>
    <property type="match status" value="2"/>
</dbReference>
<feature type="transmembrane region" description="Helical" evidence="7">
    <location>
        <begin position="999"/>
        <end position="1017"/>
    </location>
</feature>
<evidence type="ECO:0000256" key="6">
    <source>
        <dbReference type="ARBA" id="ARBA00023136"/>
    </source>
</evidence>
<feature type="transmembrane region" description="Helical" evidence="7">
    <location>
        <begin position="309"/>
        <end position="332"/>
    </location>
</feature>
<dbReference type="PANTHER" id="PTHR19229">
    <property type="entry name" value="ATP-BINDING CASSETTE TRANSPORTER SUBFAMILY A ABCA"/>
    <property type="match status" value="1"/>
</dbReference>
<keyword evidence="4" id="KW-0067">ATP-binding</keyword>
<dbReference type="GO" id="GO:0006869">
    <property type="term" value="P:lipid transport"/>
    <property type="evidence" value="ECO:0000318"/>
    <property type="project" value="GO_Central"/>
</dbReference>
<feature type="transmembrane region" description="Helical" evidence="7">
    <location>
        <begin position="236"/>
        <end position="258"/>
    </location>
</feature>
<evidence type="ECO:0000313" key="9">
    <source>
        <dbReference type="EnsemblMetazoa" id="PPA05691.1"/>
    </source>
</evidence>
<dbReference type="GO" id="GO:0005319">
    <property type="term" value="F:lipid transporter activity"/>
    <property type="evidence" value="ECO:0000318"/>
    <property type="project" value="GO_Central"/>
</dbReference>
<keyword evidence="3" id="KW-0547">Nucleotide-binding</keyword>
<gene>
    <name evidence="9" type="primary">WBGene00095245</name>
</gene>
<keyword evidence="5 7" id="KW-1133">Transmembrane helix</keyword>
<feature type="transmembrane region" description="Helical" evidence="7">
    <location>
        <begin position="279"/>
        <end position="303"/>
    </location>
</feature>
<evidence type="ECO:0000256" key="5">
    <source>
        <dbReference type="ARBA" id="ARBA00022989"/>
    </source>
</evidence>
<dbReference type="GO" id="GO:0042626">
    <property type="term" value="F:ATPase-coupled transmembrane transporter activity"/>
    <property type="evidence" value="ECO:0000318"/>
    <property type="project" value="GO_Central"/>
</dbReference>
<keyword evidence="6 7" id="KW-0472">Membrane</keyword>
<dbReference type="Gene3D" id="3.40.50.300">
    <property type="entry name" value="P-loop containing nucleotide triphosphate hydrolases"/>
    <property type="match status" value="2"/>
</dbReference>
<evidence type="ECO:0000256" key="2">
    <source>
        <dbReference type="ARBA" id="ARBA00022692"/>
    </source>
</evidence>
<evidence type="ECO:0000313" key="10">
    <source>
        <dbReference type="Proteomes" id="UP000005239"/>
    </source>
</evidence>
<feature type="transmembrane region" description="Helical" evidence="7">
    <location>
        <begin position="1105"/>
        <end position="1124"/>
    </location>
</feature>
<dbReference type="SUPFAM" id="SSF52540">
    <property type="entry name" value="P-loop containing nucleoside triphosphate hydrolases"/>
    <property type="match status" value="2"/>
</dbReference>
<dbReference type="CDD" id="cd03263">
    <property type="entry name" value="ABC_subfamily_A"/>
    <property type="match status" value="1"/>
</dbReference>
<evidence type="ECO:0000256" key="3">
    <source>
        <dbReference type="ARBA" id="ARBA00022741"/>
    </source>
</evidence>
<dbReference type="PANTHER" id="PTHR19229:SF260">
    <property type="entry name" value="ABC TRANSPORTER DOMAIN-CONTAINING PROTEIN"/>
    <property type="match status" value="1"/>
</dbReference>
<evidence type="ECO:0000259" key="8">
    <source>
        <dbReference type="PROSITE" id="PS50893"/>
    </source>
</evidence>
<feature type="transmembrane region" description="Helical" evidence="7">
    <location>
        <begin position="1136"/>
        <end position="1152"/>
    </location>
</feature>
<comment type="subcellular location">
    <subcellularLocation>
        <location evidence="1">Membrane</location>
        <topology evidence="1">Multi-pass membrane protein</topology>
    </subcellularLocation>
</comment>
<evidence type="ECO:0000256" key="1">
    <source>
        <dbReference type="ARBA" id="ARBA00004141"/>
    </source>
</evidence>
<dbReference type="InterPro" id="IPR003439">
    <property type="entry name" value="ABC_transporter-like_ATP-bd"/>
</dbReference>
<dbReference type="InterPro" id="IPR017871">
    <property type="entry name" value="ABC_transporter-like_CS"/>
</dbReference>
<feature type="domain" description="ABC transporter" evidence="8">
    <location>
        <begin position="1279"/>
        <end position="1503"/>
    </location>
</feature>
<dbReference type="InterPro" id="IPR013525">
    <property type="entry name" value="ABC2_TM"/>
</dbReference>
<feature type="transmembrane region" description="Helical" evidence="7">
    <location>
        <begin position="1037"/>
        <end position="1063"/>
    </location>
</feature>
<dbReference type="GO" id="GO:0005524">
    <property type="term" value="F:ATP binding"/>
    <property type="evidence" value="ECO:0007669"/>
    <property type="project" value="UniProtKB-KW"/>
</dbReference>
<dbReference type="GO" id="GO:0016887">
    <property type="term" value="F:ATP hydrolysis activity"/>
    <property type="evidence" value="ECO:0007669"/>
    <property type="project" value="InterPro"/>
</dbReference>
<dbReference type="Proteomes" id="UP000005239">
    <property type="component" value="Unassembled WGS sequence"/>
</dbReference>
<name>A0A8R1Y854_PRIPA</name>
<organism evidence="9 10">
    <name type="scientific">Pristionchus pacificus</name>
    <name type="common">Parasitic nematode worm</name>
    <dbReference type="NCBI Taxonomy" id="54126"/>
    <lineage>
        <taxon>Eukaryota</taxon>
        <taxon>Metazoa</taxon>
        <taxon>Ecdysozoa</taxon>
        <taxon>Nematoda</taxon>
        <taxon>Chromadorea</taxon>
        <taxon>Rhabditida</taxon>
        <taxon>Rhabditina</taxon>
        <taxon>Diplogasteromorpha</taxon>
        <taxon>Diplogasteroidea</taxon>
        <taxon>Neodiplogasteridae</taxon>
        <taxon>Pristionchus</taxon>
    </lineage>
</organism>
<dbReference type="InterPro" id="IPR026082">
    <property type="entry name" value="ABCA"/>
</dbReference>
<feature type="transmembrane region" description="Helical" evidence="7">
    <location>
        <begin position="344"/>
        <end position="362"/>
    </location>
</feature>
<dbReference type="Pfam" id="PF00005">
    <property type="entry name" value="ABC_tran"/>
    <property type="match status" value="2"/>
</dbReference>
<keyword evidence="2 7" id="KW-0812">Transmembrane</keyword>
<dbReference type="PROSITE" id="PS50893">
    <property type="entry name" value="ABC_TRANSPORTER_2"/>
    <property type="match status" value="2"/>
</dbReference>
<protein>
    <submittedName>
        <fullName evidence="9">ABC transporter ATP-binding protein</fullName>
    </submittedName>
</protein>
<dbReference type="InterPro" id="IPR027417">
    <property type="entry name" value="P-loop_NTPase"/>
</dbReference>
<dbReference type="Pfam" id="PF12698">
    <property type="entry name" value="ABC2_membrane_3"/>
    <property type="match status" value="1"/>
</dbReference>
<reference evidence="10" key="1">
    <citation type="journal article" date="2008" name="Nat. Genet.">
        <title>The Pristionchus pacificus genome provides a unique perspective on nematode lifestyle and parasitism.</title>
        <authorList>
            <person name="Dieterich C."/>
            <person name="Clifton S.W."/>
            <person name="Schuster L.N."/>
            <person name="Chinwalla A."/>
            <person name="Delehaunty K."/>
            <person name="Dinkelacker I."/>
            <person name="Fulton L."/>
            <person name="Fulton R."/>
            <person name="Godfrey J."/>
            <person name="Minx P."/>
            <person name="Mitreva M."/>
            <person name="Roeseler W."/>
            <person name="Tian H."/>
            <person name="Witte H."/>
            <person name="Yang S.P."/>
            <person name="Wilson R.K."/>
            <person name="Sommer R.J."/>
        </authorList>
    </citation>
    <scope>NUCLEOTIDE SEQUENCE [LARGE SCALE GENOMIC DNA]</scope>
    <source>
        <strain evidence="10">PS312</strain>
    </source>
</reference>
<keyword evidence="10" id="KW-1185">Reference proteome</keyword>
<dbReference type="EnsemblMetazoa" id="PPA05691.1">
    <property type="protein sequence ID" value="PPA05691.1"/>
    <property type="gene ID" value="WBGene00095245"/>
</dbReference>
<reference evidence="9" key="2">
    <citation type="submission" date="2022-06" db="UniProtKB">
        <authorList>
            <consortium name="EnsemblMetazoa"/>
        </authorList>
    </citation>
    <scope>IDENTIFICATION</scope>
    <source>
        <strain evidence="9">PS312</strain>
    </source>
</reference>
<feature type="transmembrane region" description="Helical" evidence="7">
    <location>
        <begin position="26"/>
        <end position="48"/>
    </location>
</feature>
<feature type="transmembrane region" description="Helical" evidence="7">
    <location>
        <begin position="405"/>
        <end position="430"/>
    </location>
</feature>
<feature type="transmembrane region" description="Helical" evidence="7">
    <location>
        <begin position="1075"/>
        <end position="1093"/>
    </location>
</feature>
<feature type="transmembrane region" description="Helical" evidence="7">
    <location>
        <begin position="1164"/>
        <end position="1182"/>
    </location>
</feature>
<sequence>MQRAMVLSHLALLCKKILKTNIRTPFRLFGGDFLVPSLLCGLIVWAMLRTGLDQRTGVMPQRKYDRPELFRFETKEGMRFRSNEALNWKCVSTDTPSCTAIEEQMKQFCAPSGYGCFPTEMVFKNGKYINVGVFDGLAFHGNFTTSDILAAEPQMTLSSEEFELQRPLPYDGDAMGHFFGAVLHENVKTITSRFRLEKLQRLNHSEELYMRYMRPVTYETSSHSVLFSTSNSNARLVVYCILVILPMFGCGNLVSTIADERKSRIKEYLLTMGISGGSYHLHLAFAAFFKNVFFCIGAAIILFAPNIQFIFLFNLMYCIYLLSCINFSMLLTSFIHNPKLLGDIFFMVVPMAFMMPIMLVISRSQVALAFLSTINPGYAFFHSQDALRECSVKGGHLVWFADFPFVLPLGICLLLQCINAAIFISLSILVDHLIRTEFDLMTLIAKYKKGAWRSDSFECLINVNDHHHQVDTDDEGSCDLFLHESVHDHEKDVAIEIKDLHKTYPNGVRALIGTTVDIYQGQITVILGQNGAGKSTLFDVIAKATKTTSGVCNVNFPKGSFERISLCPQYSPAFPKLTVVEHLQFFAQLGGEKEWEKKAKEFMKQLKLDEFAQTYAGTLSGGNKRKLCIAIALIGKSEVILMDEPTAGVDTETRAVIKKFLDKKRGKKTIVITTHYTDEADDLADRVIIMAKGQVACSGSTSFLTKELSAGYDVTCVVKNKDLLSASADRVLNLAKIFAPAELKSMHGQEFCITVSDKDKERYSAFVRELEMSKEKMDVIDCGYSASRLDAAFVKAAEKTGSMVRKETIENSTGAFIEERKNKASKWLRMWNSLKALVMKRVAYELRNKFYQISTALGILVLIYAAKHGTDRLKPSEELNLLKLRECARIGFVDVPEIAEAFRRMIRETGDCIVIDEIDNITTWQRENYLVRPPIIGAVERKGADYTMVVATNRRLYEPLFAHLMYKAITNGTFDLVLHYQRVPNVVVNEEMTDITAKFVLYFTLLCLICRFIRAYVIEHSSGYAHLQLLTGTSIGLIWFAHFLVDIAIFAIYYAFLIAATLYFDYSPGTLTENIGQNFLCFLILLLQLGIFHRVFSSKNTANSVSPLVMTLKVGVLLALYMFLQSTPPRFSLEQSFPLFLDPIVAVLVYQIEKIPVAKESPGIIFVLFVQFTLFLSIFIALEYRPLSIGFERAVSTKRNRRSTNRPAADDVEAAAENAEDVEMELLGRRPKPHGIAIPKKDDDGVDAVPEGVRSADLVLKASHPLLKAHEVLRKPTAWPVKNITKIYNGNVRAVKGVTLVVQKNECFGLLGHNGAGKTSVFDMIAGVRLPTSGTAYCSGVDCTKPACIGYCPQEDALMGQLTGYQNLYLLASLYGYANPERMARILITCVGMEKHCDIIYKTLSGGQKRKFSVCAAMLATELIVLDEPTSGIDPMVRNDIWNVLRSIRDQTDTVILLTSHSMAEVEALCSRIGLMKQGLIVQHGSPQELVSKYGDYNKFEFKLPSSHFANELSSLVFKRLPTSEFVKATMGRYSYKIKRRISDSRDYWNVFENVYAIAKEMEEITDMEIDFTVVQCNLEDMFLGLNGEKEEKAANDAMEENDN</sequence>